<gene>
    <name evidence="2" type="ORF">GTP90_04835</name>
</gene>
<dbReference type="AlphaFoldDB" id="A0A845GGV9"/>
<sequence length="56" mass="5413">MSKPTQGGKNGGNSKLEEAKGAKSTGNKSASSGNSQSTSSGNKSTSAKPAPGSKSK</sequence>
<dbReference type="EMBL" id="WWCX01000003">
    <property type="protein sequence ID" value="MYM93181.1"/>
    <property type="molecule type" value="Genomic_DNA"/>
</dbReference>
<organism evidence="2 3">
    <name type="scientific">Duganella vulcania</name>
    <dbReference type="NCBI Taxonomy" id="2692166"/>
    <lineage>
        <taxon>Bacteria</taxon>
        <taxon>Pseudomonadati</taxon>
        <taxon>Pseudomonadota</taxon>
        <taxon>Betaproteobacteria</taxon>
        <taxon>Burkholderiales</taxon>
        <taxon>Oxalobacteraceae</taxon>
        <taxon>Telluria group</taxon>
        <taxon>Duganella</taxon>
    </lineage>
</organism>
<reference evidence="2" key="1">
    <citation type="submission" date="2019-12" db="EMBL/GenBank/DDBJ databases">
        <title>Novel species isolated from a subtropical stream in China.</title>
        <authorList>
            <person name="Lu H."/>
        </authorList>
    </citation>
    <scope>NUCLEOTIDE SEQUENCE [LARGE SCALE GENOMIC DNA]</scope>
    <source>
        <strain evidence="2">FT81W</strain>
    </source>
</reference>
<feature type="compositionally biased region" description="Low complexity" evidence="1">
    <location>
        <begin position="26"/>
        <end position="48"/>
    </location>
</feature>
<dbReference type="RefSeq" id="WP_161082424.1">
    <property type="nucleotide sequence ID" value="NZ_WWCX01000003.1"/>
</dbReference>
<name>A0A845GGV9_9BURK</name>
<evidence type="ECO:0000313" key="2">
    <source>
        <dbReference type="EMBL" id="MYM93181.1"/>
    </source>
</evidence>
<accession>A0A845GGV9</accession>
<protein>
    <submittedName>
        <fullName evidence="2">Uncharacterized protein</fullName>
    </submittedName>
</protein>
<evidence type="ECO:0000313" key="3">
    <source>
        <dbReference type="Proteomes" id="UP000447355"/>
    </source>
</evidence>
<comment type="caution">
    <text evidence="2">The sequence shown here is derived from an EMBL/GenBank/DDBJ whole genome shotgun (WGS) entry which is preliminary data.</text>
</comment>
<feature type="region of interest" description="Disordered" evidence="1">
    <location>
        <begin position="1"/>
        <end position="56"/>
    </location>
</feature>
<evidence type="ECO:0000256" key="1">
    <source>
        <dbReference type="SAM" id="MobiDB-lite"/>
    </source>
</evidence>
<proteinExistence type="predicted"/>
<dbReference type="Proteomes" id="UP000447355">
    <property type="component" value="Unassembled WGS sequence"/>
</dbReference>